<sequence>MTRLRDWLERHQISIYLLATFLAALTAYLTPATTSLDAAINPALALMLFVTFLRAPKAELGRAFTRVRFLELCSGRISWLEKLVTEPPNPFGRPAISKR</sequence>
<dbReference type="AlphaFoldDB" id="A0ABD4Z0E3"/>
<feature type="transmembrane region" description="Helical" evidence="1">
    <location>
        <begin position="38"/>
        <end position="56"/>
    </location>
</feature>
<evidence type="ECO:0000313" key="2">
    <source>
        <dbReference type="EMBL" id="CAB3841532.1"/>
    </source>
</evidence>
<keyword evidence="1" id="KW-0812">Transmembrane</keyword>
<keyword evidence="1" id="KW-1133">Transmembrane helix</keyword>
<reference evidence="2 4" key="1">
    <citation type="submission" date="2020-04" db="EMBL/GenBank/DDBJ databases">
        <authorList>
            <person name="De Canck E."/>
        </authorList>
    </citation>
    <scope>NUCLEOTIDE SEQUENCE [LARGE SCALE GENOMIC DNA]</scope>
    <source>
        <strain evidence="2 4">LMG 3415</strain>
    </source>
</reference>
<keyword evidence="4" id="KW-1185">Reference proteome</keyword>
<protein>
    <submittedName>
        <fullName evidence="3">Uncharacterized protein</fullName>
    </submittedName>
</protein>
<reference evidence="3 5" key="2">
    <citation type="submission" date="2022-09" db="EMBL/GenBank/DDBJ databases">
        <title>Intensive care unit water sources are persistently colonized with multi-drug resistant bacteria and are the site of extensive horizontal gene transfer of antibiotic resistance genes.</title>
        <authorList>
            <person name="Diorio-Toth L."/>
        </authorList>
    </citation>
    <scope>NUCLEOTIDE SEQUENCE [LARGE SCALE GENOMIC DNA]</scope>
    <source>
        <strain evidence="3 5">GD03967</strain>
    </source>
</reference>
<evidence type="ECO:0000256" key="1">
    <source>
        <dbReference type="SAM" id="Phobius"/>
    </source>
</evidence>
<evidence type="ECO:0000313" key="4">
    <source>
        <dbReference type="Proteomes" id="UP000507140"/>
    </source>
</evidence>
<comment type="caution">
    <text evidence="3">The sequence shown here is derived from an EMBL/GenBank/DDBJ whole genome shotgun (WGS) entry which is preliminary data.</text>
</comment>
<dbReference type="RefSeq" id="WP_152385247.1">
    <property type="nucleotide sequence ID" value="NZ_CADIKR010000001.1"/>
</dbReference>
<dbReference type="EMBL" id="CADIKR010000001">
    <property type="protein sequence ID" value="CAB3841532.1"/>
    <property type="molecule type" value="Genomic_DNA"/>
</dbReference>
<name>A0ABD4Z0E3_9BURK</name>
<keyword evidence="1" id="KW-0472">Membrane</keyword>
<evidence type="ECO:0000313" key="3">
    <source>
        <dbReference type="EMBL" id="MDH1181243.1"/>
    </source>
</evidence>
<feature type="transmembrane region" description="Helical" evidence="1">
    <location>
        <begin position="12"/>
        <end position="32"/>
    </location>
</feature>
<evidence type="ECO:0000313" key="5">
    <source>
        <dbReference type="Proteomes" id="UP001158644"/>
    </source>
</evidence>
<dbReference type="Proteomes" id="UP000507140">
    <property type="component" value="Unassembled WGS sequence"/>
</dbReference>
<gene>
    <name evidence="2" type="ORF">LMG3415_01472</name>
    <name evidence="3" type="ORF">N5C72_24470</name>
</gene>
<proteinExistence type="predicted"/>
<dbReference type="EMBL" id="JAOBZK010000050">
    <property type="protein sequence ID" value="MDH1181243.1"/>
    <property type="molecule type" value="Genomic_DNA"/>
</dbReference>
<organism evidence="3 5">
    <name type="scientific">Achromobacter mucicolens</name>
    <dbReference type="NCBI Taxonomy" id="1389922"/>
    <lineage>
        <taxon>Bacteria</taxon>
        <taxon>Pseudomonadati</taxon>
        <taxon>Pseudomonadota</taxon>
        <taxon>Betaproteobacteria</taxon>
        <taxon>Burkholderiales</taxon>
        <taxon>Alcaligenaceae</taxon>
        <taxon>Achromobacter</taxon>
    </lineage>
</organism>
<dbReference type="Proteomes" id="UP001158644">
    <property type="component" value="Unassembled WGS sequence"/>
</dbReference>
<accession>A0ABD4Z0E3</accession>